<dbReference type="Proteomes" id="UP000016648">
    <property type="component" value="Unassembled WGS sequence"/>
</dbReference>
<dbReference type="FunFam" id="3.30.450.40:FF:000008">
    <property type="entry name" value="GAF domain-containing proteins"/>
    <property type="match status" value="1"/>
</dbReference>
<dbReference type="PANTHER" id="PTHR21021">
    <property type="entry name" value="GAF/PUTATIVE CYTOSKELETAL PROTEIN"/>
    <property type="match status" value="1"/>
</dbReference>
<evidence type="ECO:0000259" key="2">
    <source>
        <dbReference type="Pfam" id="PF01590"/>
    </source>
</evidence>
<dbReference type="EMBL" id="AWEY01000025">
    <property type="protein sequence ID" value="ERK39286.1"/>
    <property type="molecule type" value="Genomic_DNA"/>
</dbReference>
<reference evidence="3 4" key="1">
    <citation type="submission" date="2013-08" db="EMBL/GenBank/DDBJ databases">
        <authorList>
            <person name="Durkin A.S."/>
            <person name="Haft D.R."/>
            <person name="McCorrison J."/>
            <person name="Torralba M."/>
            <person name="Gillis M."/>
            <person name="Haft D.H."/>
            <person name="Methe B."/>
            <person name="Sutton G."/>
            <person name="Nelson K.E."/>
        </authorList>
    </citation>
    <scope>NUCLEOTIDE SEQUENCE [LARGE SCALE GENOMIC DNA]</scope>
    <source>
        <strain evidence="3 4">F0067</strain>
    </source>
</reference>
<keyword evidence="4" id="KW-1185">Reference proteome</keyword>
<comment type="similarity">
    <text evidence="1">Belongs to the free Met sulfoxide reductase family.</text>
</comment>
<dbReference type="AlphaFoldDB" id="U2P549"/>
<accession>U2P549</accession>
<protein>
    <submittedName>
        <fullName evidence="3">GAF domain protein</fullName>
    </submittedName>
</protein>
<dbReference type="InterPro" id="IPR051330">
    <property type="entry name" value="Phosphatase_reg/MetRdx"/>
</dbReference>
<dbReference type="PATRIC" id="fig|1115809.3.peg.1386"/>
<sequence length="161" mass="17453">MDKNEKYNLLTAQVRSLAAGETNHVGLLANVAAAMKAAFPEAFFWVGFYLVRGEELQLGPFQGPVACMRIAKGRGVCGTAWRENLTLIVPDVEKFAGHIACSSLSRSEIVVPIRHHRSGEVLGVIDIDSTSLQTFDQTDGLKLEAIAKILAETIGESKNNL</sequence>
<gene>
    <name evidence="3" type="ORF">HMPREF9135_2378</name>
</gene>
<name>U2P549_9BACT</name>
<dbReference type="Pfam" id="PF01590">
    <property type="entry name" value="GAF"/>
    <property type="match status" value="1"/>
</dbReference>
<comment type="caution">
    <text evidence="3">The sequence shown here is derived from an EMBL/GenBank/DDBJ whole genome shotgun (WGS) entry which is preliminary data.</text>
</comment>
<feature type="domain" description="GAF" evidence="2">
    <location>
        <begin position="56"/>
        <end position="152"/>
    </location>
</feature>
<dbReference type="InterPro" id="IPR003018">
    <property type="entry name" value="GAF"/>
</dbReference>
<evidence type="ECO:0000256" key="1">
    <source>
        <dbReference type="ARBA" id="ARBA00038454"/>
    </source>
</evidence>
<dbReference type="SUPFAM" id="SSF55781">
    <property type="entry name" value="GAF domain-like"/>
    <property type="match status" value="1"/>
</dbReference>
<dbReference type="GO" id="GO:0005829">
    <property type="term" value="C:cytosol"/>
    <property type="evidence" value="ECO:0007669"/>
    <property type="project" value="TreeGrafter"/>
</dbReference>
<organism evidence="3 4">
    <name type="scientific">Segatella baroniae F0067</name>
    <dbReference type="NCBI Taxonomy" id="1115809"/>
    <lineage>
        <taxon>Bacteria</taxon>
        <taxon>Pseudomonadati</taxon>
        <taxon>Bacteroidota</taxon>
        <taxon>Bacteroidia</taxon>
        <taxon>Bacteroidales</taxon>
        <taxon>Prevotellaceae</taxon>
        <taxon>Segatella</taxon>
    </lineage>
</organism>
<dbReference type="Gene3D" id="3.30.450.40">
    <property type="match status" value="1"/>
</dbReference>
<dbReference type="GO" id="GO:0033745">
    <property type="term" value="F:L-methionine-(R)-S-oxide reductase activity"/>
    <property type="evidence" value="ECO:0007669"/>
    <property type="project" value="TreeGrafter"/>
</dbReference>
<dbReference type="PANTHER" id="PTHR21021:SF15">
    <property type="entry name" value="FREE METHIONINE-R-SULFOXIDE REDUCTASE"/>
    <property type="match status" value="1"/>
</dbReference>
<proteinExistence type="inferred from homology"/>
<evidence type="ECO:0000313" key="3">
    <source>
        <dbReference type="EMBL" id="ERK39286.1"/>
    </source>
</evidence>
<dbReference type="RefSeq" id="WP_021589710.1">
    <property type="nucleotide sequence ID" value="NZ_AWEY01000025.1"/>
</dbReference>
<dbReference type="InterPro" id="IPR029016">
    <property type="entry name" value="GAF-like_dom_sf"/>
</dbReference>
<evidence type="ECO:0000313" key="4">
    <source>
        <dbReference type="Proteomes" id="UP000016648"/>
    </source>
</evidence>